<reference evidence="1" key="1">
    <citation type="submission" date="2020-02" db="EMBL/GenBank/DDBJ databases">
        <authorList>
            <person name="Meier V. D."/>
        </authorList>
    </citation>
    <scope>NUCLEOTIDE SEQUENCE</scope>
    <source>
        <strain evidence="1">AVDCRST_MAG84</strain>
    </source>
</reference>
<dbReference type="AlphaFoldDB" id="A0A6J4N2K9"/>
<name>A0A6J4N2K9_9CYAN</name>
<dbReference type="EMBL" id="CADCTZ010001023">
    <property type="protein sequence ID" value="CAA9375608.1"/>
    <property type="molecule type" value="Genomic_DNA"/>
</dbReference>
<gene>
    <name evidence="1" type="ORF">AVDCRST_MAG84-4692</name>
</gene>
<accession>A0A6J4N2K9</accession>
<protein>
    <submittedName>
        <fullName evidence="1">Uncharacterized protein</fullName>
    </submittedName>
</protein>
<sequence>MSTLVSRASIFLNYSRSQASSDFVNLQLLRFCPGKPRD</sequence>
<proteinExistence type="predicted"/>
<evidence type="ECO:0000313" key="1">
    <source>
        <dbReference type="EMBL" id="CAA9375608.1"/>
    </source>
</evidence>
<organism evidence="1">
    <name type="scientific">uncultured Microcoleus sp</name>
    <dbReference type="NCBI Taxonomy" id="259945"/>
    <lineage>
        <taxon>Bacteria</taxon>
        <taxon>Bacillati</taxon>
        <taxon>Cyanobacteriota</taxon>
        <taxon>Cyanophyceae</taxon>
        <taxon>Oscillatoriophycideae</taxon>
        <taxon>Oscillatoriales</taxon>
        <taxon>Microcoleaceae</taxon>
        <taxon>Microcoleus</taxon>
        <taxon>environmental samples</taxon>
    </lineage>
</organism>